<sequence>MRPASASKPSQAQLVFPLLDLIRDQGGSLKAKDAGEALGQRFDLPVDVLDEVSIDASGASTNVWRRHVRFARQKGVAMGYIAPDRDGMWRLTDEGHDGLRAAKAAVHVQVLVDPSSGLPRAATLDISVGMPTVHTLVCGNSQDLSWIDDGSVPLIVTSAPYFDLVDYGADDGQLARFESYETFLSHLDAVWAECFRVLAPGGRLACNVGDVLRSRKAAGRHHVLPLHADIIVRGRSLGFDALTGVLWQKIANCSYEQGAGGVLGKPGQPNQVIKSELEHILLLKKPGPYRKPTPAQRDASAISKDEHRQWFRPIWDDVPGARAGNHPAPFPVEIPYRLIRMLSFAGDTVLDPFVGSGTTALAAMKAGRNSIGVEVSPRYFNDTVGRLKKESLRFAA</sequence>
<keyword evidence="1 7" id="KW-0489">Methyltransferase</keyword>
<name>A0ABW0P5X8_9HYPH</name>
<gene>
    <name evidence="7" type="ORF">ACFPN9_20275</name>
</gene>
<dbReference type="Gene3D" id="3.40.50.150">
    <property type="entry name" value="Vaccinia Virus protein VP39"/>
    <property type="match status" value="1"/>
</dbReference>
<dbReference type="SUPFAM" id="SSF53335">
    <property type="entry name" value="S-adenosyl-L-methionine-dependent methyltransferases"/>
    <property type="match status" value="1"/>
</dbReference>
<organism evidence="7 8">
    <name type="scientific">Bosea massiliensis</name>
    <dbReference type="NCBI Taxonomy" id="151419"/>
    <lineage>
        <taxon>Bacteria</taxon>
        <taxon>Pseudomonadati</taxon>
        <taxon>Pseudomonadota</taxon>
        <taxon>Alphaproteobacteria</taxon>
        <taxon>Hyphomicrobiales</taxon>
        <taxon>Boseaceae</taxon>
        <taxon>Bosea</taxon>
    </lineage>
</organism>
<comment type="caution">
    <text evidence="7">The sequence shown here is derived from an EMBL/GenBank/DDBJ whole genome shotgun (WGS) entry which is preliminary data.</text>
</comment>
<dbReference type="InterPro" id="IPR002941">
    <property type="entry name" value="DNA_methylase_N4/N6"/>
</dbReference>
<keyword evidence="2" id="KW-0808">Transferase</keyword>
<feature type="domain" description="Restriction system protein Mrr-like N-terminal" evidence="6">
    <location>
        <begin position="13"/>
        <end position="100"/>
    </location>
</feature>
<evidence type="ECO:0000259" key="5">
    <source>
        <dbReference type="Pfam" id="PF01555"/>
    </source>
</evidence>
<evidence type="ECO:0000313" key="8">
    <source>
        <dbReference type="Proteomes" id="UP001596060"/>
    </source>
</evidence>
<evidence type="ECO:0000256" key="4">
    <source>
        <dbReference type="RuleBase" id="RU362026"/>
    </source>
</evidence>
<dbReference type="PRINTS" id="PR00508">
    <property type="entry name" value="S21N4MTFRASE"/>
</dbReference>
<evidence type="ECO:0000256" key="1">
    <source>
        <dbReference type="ARBA" id="ARBA00022603"/>
    </source>
</evidence>
<dbReference type="GO" id="GO:0032259">
    <property type="term" value="P:methylation"/>
    <property type="evidence" value="ECO:0007669"/>
    <property type="project" value="UniProtKB-KW"/>
</dbReference>
<proteinExistence type="inferred from homology"/>
<dbReference type="Pfam" id="PF14338">
    <property type="entry name" value="Mrr_N"/>
    <property type="match status" value="1"/>
</dbReference>
<evidence type="ECO:0000259" key="6">
    <source>
        <dbReference type="Pfam" id="PF14338"/>
    </source>
</evidence>
<dbReference type="EMBL" id="JBHSLU010000063">
    <property type="protein sequence ID" value="MFC5507583.1"/>
    <property type="molecule type" value="Genomic_DNA"/>
</dbReference>
<keyword evidence="8" id="KW-1185">Reference proteome</keyword>
<feature type="domain" description="DNA methylase N-4/N-6" evidence="5">
    <location>
        <begin position="153"/>
        <end position="382"/>
    </location>
</feature>
<comment type="similarity">
    <text evidence="4">Belongs to the N(4)/N(6)-methyltransferase family.</text>
</comment>
<evidence type="ECO:0000256" key="2">
    <source>
        <dbReference type="ARBA" id="ARBA00022679"/>
    </source>
</evidence>
<evidence type="ECO:0000313" key="7">
    <source>
        <dbReference type="EMBL" id="MFC5507583.1"/>
    </source>
</evidence>
<comment type="catalytic activity">
    <reaction evidence="3">
        <text>a 2'-deoxyadenosine in DNA + S-adenosyl-L-methionine = an N(6)-methyl-2'-deoxyadenosine in DNA + S-adenosyl-L-homocysteine + H(+)</text>
        <dbReference type="Rhea" id="RHEA:15197"/>
        <dbReference type="Rhea" id="RHEA-COMP:12418"/>
        <dbReference type="Rhea" id="RHEA-COMP:12419"/>
        <dbReference type="ChEBI" id="CHEBI:15378"/>
        <dbReference type="ChEBI" id="CHEBI:57856"/>
        <dbReference type="ChEBI" id="CHEBI:59789"/>
        <dbReference type="ChEBI" id="CHEBI:90615"/>
        <dbReference type="ChEBI" id="CHEBI:90616"/>
        <dbReference type="EC" id="2.1.1.72"/>
    </reaction>
</comment>
<dbReference type="GO" id="GO:0008168">
    <property type="term" value="F:methyltransferase activity"/>
    <property type="evidence" value="ECO:0007669"/>
    <property type="project" value="UniProtKB-KW"/>
</dbReference>
<reference evidence="8" key="1">
    <citation type="journal article" date="2019" name="Int. J. Syst. Evol. Microbiol.">
        <title>The Global Catalogue of Microorganisms (GCM) 10K type strain sequencing project: providing services to taxonomists for standard genome sequencing and annotation.</title>
        <authorList>
            <consortium name="The Broad Institute Genomics Platform"/>
            <consortium name="The Broad Institute Genome Sequencing Center for Infectious Disease"/>
            <person name="Wu L."/>
            <person name="Ma J."/>
        </authorList>
    </citation>
    <scope>NUCLEOTIDE SEQUENCE [LARGE SCALE GENOMIC DNA]</scope>
    <source>
        <strain evidence="8">CCUG 43117</strain>
    </source>
</reference>
<evidence type="ECO:0000256" key="3">
    <source>
        <dbReference type="ARBA" id="ARBA00047942"/>
    </source>
</evidence>
<accession>A0ABW0P5X8</accession>
<dbReference type="InterPro" id="IPR025745">
    <property type="entry name" value="Mrr-like_N_dom"/>
</dbReference>
<dbReference type="InterPro" id="IPR001091">
    <property type="entry name" value="RM_Methyltransferase"/>
</dbReference>
<dbReference type="InterPro" id="IPR029063">
    <property type="entry name" value="SAM-dependent_MTases_sf"/>
</dbReference>
<dbReference type="Proteomes" id="UP001596060">
    <property type="component" value="Unassembled WGS sequence"/>
</dbReference>
<dbReference type="RefSeq" id="WP_377817507.1">
    <property type="nucleotide sequence ID" value="NZ_JBHSLU010000063.1"/>
</dbReference>
<dbReference type="EC" id="2.1.1.-" evidence="4"/>
<dbReference type="Pfam" id="PF01555">
    <property type="entry name" value="N6_N4_Mtase"/>
    <property type="match status" value="1"/>
</dbReference>
<protein>
    <recommendedName>
        <fullName evidence="4">Methyltransferase</fullName>
        <ecNumber evidence="4">2.1.1.-</ecNumber>
    </recommendedName>
</protein>